<evidence type="ECO:0000256" key="1">
    <source>
        <dbReference type="SAM" id="MobiDB-lite"/>
    </source>
</evidence>
<feature type="compositionally biased region" description="Basic and acidic residues" evidence="1">
    <location>
        <begin position="1"/>
        <end position="13"/>
    </location>
</feature>
<evidence type="ECO:0000313" key="3">
    <source>
        <dbReference type="EMBL" id="SDG92443.1"/>
    </source>
</evidence>
<proteinExistence type="predicted"/>
<dbReference type="RefSeq" id="WP_090685359.1">
    <property type="nucleotide sequence ID" value="NZ_FNCJ01000006.1"/>
</dbReference>
<keyword evidence="2" id="KW-1133">Transmembrane helix</keyword>
<evidence type="ECO:0000256" key="2">
    <source>
        <dbReference type="SAM" id="Phobius"/>
    </source>
</evidence>
<dbReference type="AlphaFoldDB" id="A0A1G7Y7Z5"/>
<feature type="transmembrane region" description="Helical" evidence="2">
    <location>
        <begin position="128"/>
        <end position="147"/>
    </location>
</feature>
<gene>
    <name evidence="3" type="ORF">SAMN05216466_10671</name>
</gene>
<evidence type="ECO:0000313" key="4">
    <source>
        <dbReference type="Proteomes" id="UP000199706"/>
    </source>
</evidence>
<accession>A0A1G7Y7Z5</accession>
<protein>
    <submittedName>
        <fullName evidence="3">Uncharacterized protein</fullName>
    </submittedName>
</protein>
<keyword evidence="2" id="KW-0472">Membrane</keyword>
<dbReference type="Proteomes" id="UP000199706">
    <property type="component" value="Unassembled WGS sequence"/>
</dbReference>
<keyword evidence="2" id="KW-0812">Transmembrane</keyword>
<name>A0A1G7Y7Z5_9BURK</name>
<dbReference type="OrthoDB" id="9133606at2"/>
<dbReference type="EMBL" id="FNCJ01000006">
    <property type="protein sequence ID" value="SDG92443.1"/>
    <property type="molecule type" value="Genomic_DNA"/>
</dbReference>
<organism evidence="3 4">
    <name type="scientific">Paraburkholderia phenazinium</name>
    <dbReference type="NCBI Taxonomy" id="60549"/>
    <lineage>
        <taxon>Bacteria</taxon>
        <taxon>Pseudomonadati</taxon>
        <taxon>Pseudomonadota</taxon>
        <taxon>Betaproteobacteria</taxon>
        <taxon>Burkholderiales</taxon>
        <taxon>Burkholderiaceae</taxon>
        <taxon>Paraburkholderia</taxon>
    </lineage>
</organism>
<sequence>MTFWKRETWDRPSENPTEGETPSVIDLQNRIEAQLDRMPAAQHPRHLTLLLAAMRTGSTITRLRVAVALGRQHTLGRTDHRRLALARRRYLNLPADLVGEHDRPVVLAEPEDQAEPGESWPHLLMRCYGVPFAVIGGFMLGAIVAMFV</sequence>
<reference evidence="3 4" key="1">
    <citation type="submission" date="2016-10" db="EMBL/GenBank/DDBJ databases">
        <authorList>
            <person name="de Groot N.N."/>
        </authorList>
    </citation>
    <scope>NUCLEOTIDE SEQUENCE [LARGE SCALE GENOMIC DNA]</scope>
    <source>
        <strain evidence="3 4">LMG 2247</strain>
    </source>
</reference>
<feature type="region of interest" description="Disordered" evidence="1">
    <location>
        <begin position="1"/>
        <end position="22"/>
    </location>
</feature>